<dbReference type="InterPro" id="IPR000524">
    <property type="entry name" value="Tscrpt_reg_HTH_GntR"/>
</dbReference>
<evidence type="ECO:0000256" key="1">
    <source>
        <dbReference type="ARBA" id="ARBA00023015"/>
    </source>
</evidence>
<evidence type="ECO:0000259" key="4">
    <source>
        <dbReference type="PROSITE" id="PS50949"/>
    </source>
</evidence>
<dbReference type="GO" id="GO:0003700">
    <property type="term" value="F:DNA-binding transcription factor activity"/>
    <property type="evidence" value="ECO:0007669"/>
    <property type="project" value="InterPro"/>
</dbReference>
<sequence>MQSFKPRETLSEQVARHLENMIAFEQLRSGDRIHESNMAKELDVSHGAVREALLMLEKRHLVRNVPRKGAFVTTLDEDFVRSLYEAMSVFLGHTGRKLVRQWETGDMERLESLYESMCESFRNGQLMEFLDTGIEYTQASLAYANNYFITAAINDLWPSAKRCAFVALRQGNRVLEDNLNHMRESLDLLRARDEEGLVQNVHDYAMKQCEQVIACLTTQGNERTGSGAAES</sequence>
<dbReference type="Gene3D" id="1.20.120.530">
    <property type="entry name" value="GntR ligand-binding domain-like"/>
    <property type="match status" value="1"/>
</dbReference>
<dbReference type="PROSITE" id="PS50949">
    <property type="entry name" value="HTH_GNTR"/>
    <property type="match status" value="1"/>
</dbReference>
<keyword evidence="3" id="KW-0804">Transcription</keyword>
<dbReference type="InterPro" id="IPR008920">
    <property type="entry name" value="TF_FadR/GntR_C"/>
</dbReference>
<dbReference type="Pfam" id="PF07729">
    <property type="entry name" value="FCD"/>
    <property type="match status" value="1"/>
</dbReference>
<dbReference type="CDD" id="cd07377">
    <property type="entry name" value="WHTH_GntR"/>
    <property type="match status" value="1"/>
</dbReference>
<name>A0A2A2FBE3_9GAMM</name>
<feature type="domain" description="HTH gntR-type" evidence="4">
    <location>
        <begin position="8"/>
        <end position="75"/>
    </location>
</feature>
<evidence type="ECO:0000256" key="3">
    <source>
        <dbReference type="ARBA" id="ARBA00023163"/>
    </source>
</evidence>
<dbReference type="SUPFAM" id="SSF48008">
    <property type="entry name" value="GntR ligand-binding domain-like"/>
    <property type="match status" value="1"/>
</dbReference>
<protein>
    <submittedName>
        <fullName evidence="5">GntR family transcriptional regulator</fullName>
    </submittedName>
</protein>
<dbReference type="Proteomes" id="UP000218896">
    <property type="component" value="Unassembled WGS sequence"/>
</dbReference>
<evidence type="ECO:0000313" key="6">
    <source>
        <dbReference type="Proteomes" id="UP000218896"/>
    </source>
</evidence>
<evidence type="ECO:0000256" key="2">
    <source>
        <dbReference type="ARBA" id="ARBA00023125"/>
    </source>
</evidence>
<accession>A0A2A2FBE3</accession>
<dbReference type="PANTHER" id="PTHR43537:SF24">
    <property type="entry name" value="GLUCONATE OPERON TRANSCRIPTIONAL REPRESSOR"/>
    <property type="match status" value="1"/>
</dbReference>
<keyword evidence="6" id="KW-1185">Reference proteome</keyword>
<keyword evidence="1" id="KW-0805">Transcription regulation</keyword>
<proteinExistence type="predicted"/>
<keyword evidence="2" id="KW-0238">DNA-binding</keyword>
<dbReference type="AlphaFoldDB" id="A0A2A2FBE3"/>
<dbReference type="Pfam" id="PF00392">
    <property type="entry name" value="GntR"/>
    <property type="match status" value="1"/>
</dbReference>
<dbReference type="GO" id="GO:0003677">
    <property type="term" value="F:DNA binding"/>
    <property type="evidence" value="ECO:0007669"/>
    <property type="project" value="UniProtKB-KW"/>
</dbReference>
<dbReference type="InterPro" id="IPR036388">
    <property type="entry name" value="WH-like_DNA-bd_sf"/>
</dbReference>
<dbReference type="InterPro" id="IPR011711">
    <property type="entry name" value="GntR_C"/>
</dbReference>
<gene>
    <name evidence="5" type="ORF">CK501_03790</name>
</gene>
<dbReference type="PANTHER" id="PTHR43537">
    <property type="entry name" value="TRANSCRIPTIONAL REGULATOR, GNTR FAMILY"/>
    <property type="match status" value="1"/>
</dbReference>
<dbReference type="OrthoDB" id="9028214at2"/>
<evidence type="ECO:0000313" key="5">
    <source>
        <dbReference type="EMBL" id="PAU82278.1"/>
    </source>
</evidence>
<dbReference type="EMBL" id="NSKD01000001">
    <property type="protein sequence ID" value="PAU82278.1"/>
    <property type="molecule type" value="Genomic_DNA"/>
</dbReference>
<dbReference type="SMART" id="SM00345">
    <property type="entry name" value="HTH_GNTR"/>
    <property type="match status" value="1"/>
</dbReference>
<comment type="caution">
    <text evidence="5">The sequence shown here is derived from an EMBL/GenBank/DDBJ whole genome shotgun (WGS) entry which is preliminary data.</text>
</comment>
<reference evidence="5 6" key="1">
    <citation type="submission" date="2017-08" db="EMBL/GenBank/DDBJ databases">
        <title>Halovibrio sewagensis sp. nov., isolated from wastewater of high salinity.</title>
        <authorList>
            <person name="Dong X."/>
            <person name="Zhang G."/>
        </authorList>
    </citation>
    <scope>NUCLEOTIDE SEQUENCE [LARGE SCALE GENOMIC DNA]</scope>
    <source>
        <strain evidence="5 6">YL5-2</strain>
    </source>
</reference>
<dbReference type="RefSeq" id="WP_095616372.1">
    <property type="nucleotide sequence ID" value="NZ_NSKD01000001.1"/>
</dbReference>
<dbReference type="SUPFAM" id="SSF46785">
    <property type="entry name" value="Winged helix' DNA-binding domain"/>
    <property type="match status" value="1"/>
</dbReference>
<dbReference type="InterPro" id="IPR036390">
    <property type="entry name" value="WH_DNA-bd_sf"/>
</dbReference>
<dbReference type="Gene3D" id="1.10.10.10">
    <property type="entry name" value="Winged helix-like DNA-binding domain superfamily/Winged helix DNA-binding domain"/>
    <property type="match status" value="1"/>
</dbReference>
<organism evidence="5 6">
    <name type="scientific">Halovibrio salipaludis</name>
    <dbReference type="NCBI Taxonomy" id="2032626"/>
    <lineage>
        <taxon>Bacteria</taxon>
        <taxon>Pseudomonadati</taxon>
        <taxon>Pseudomonadota</taxon>
        <taxon>Gammaproteobacteria</taxon>
        <taxon>Oceanospirillales</taxon>
        <taxon>Halomonadaceae</taxon>
        <taxon>Halovibrio</taxon>
    </lineage>
</organism>